<comment type="caution">
    <text evidence="2">The sequence shown here is derived from an EMBL/GenBank/DDBJ whole genome shotgun (WGS) entry which is preliminary data.</text>
</comment>
<evidence type="ECO:0000313" key="2">
    <source>
        <dbReference type="EMBL" id="KAK9182871.1"/>
    </source>
</evidence>
<accession>A0AAP0QCV6</accession>
<organism evidence="2 3">
    <name type="scientific">Citrus x changshan-huyou</name>
    <dbReference type="NCBI Taxonomy" id="2935761"/>
    <lineage>
        <taxon>Eukaryota</taxon>
        <taxon>Viridiplantae</taxon>
        <taxon>Streptophyta</taxon>
        <taxon>Embryophyta</taxon>
        <taxon>Tracheophyta</taxon>
        <taxon>Spermatophyta</taxon>
        <taxon>Magnoliopsida</taxon>
        <taxon>eudicotyledons</taxon>
        <taxon>Gunneridae</taxon>
        <taxon>Pentapetalae</taxon>
        <taxon>rosids</taxon>
        <taxon>malvids</taxon>
        <taxon>Sapindales</taxon>
        <taxon>Rutaceae</taxon>
        <taxon>Aurantioideae</taxon>
        <taxon>Citrus</taxon>
    </lineage>
</organism>
<sequence>MYRSSLSKKLKPAKRAWKSFTSNLQSKLQSLNVPKTLKTTTHRFINFCSLHLFIPFKKRFLTRTTHRRSRYNHLYRQYYQQHRRDFEAIFIDNLYSEPISSSSAHAKTTNHAHHAAETSSRGKGAAAHEKSNNKQSVYSVEDAWNAVVASSPQLRCVDERADEFIYKFREDMKIQRERSLLEFQEMLARGT</sequence>
<dbReference type="Proteomes" id="UP001428341">
    <property type="component" value="Unassembled WGS sequence"/>
</dbReference>
<dbReference type="InterPro" id="IPR008480">
    <property type="entry name" value="DUF761_pln"/>
</dbReference>
<evidence type="ECO:0000256" key="1">
    <source>
        <dbReference type="SAM" id="MobiDB-lite"/>
    </source>
</evidence>
<evidence type="ECO:0000313" key="3">
    <source>
        <dbReference type="Proteomes" id="UP001428341"/>
    </source>
</evidence>
<evidence type="ECO:0008006" key="4">
    <source>
        <dbReference type="Google" id="ProtNLM"/>
    </source>
</evidence>
<keyword evidence="3" id="KW-1185">Reference proteome</keyword>
<proteinExistence type="predicted"/>
<reference evidence="2 3" key="1">
    <citation type="submission" date="2024-05" db="EMBL/GenBank/DDBJ databases">
        <title>Haplotype-resolved chromosome-level genome assembly of Huyou (Citrus changshanensis).</title>
        <authorList>
            <person name="Miao C."/>
            <person name="Chen W."/>
            <person name="Wu Y."/>
            <person name="Wang L."/>
            <person name="Zhao S."/>
            <person name="Grierson D."/>
            <person name="Xu C."/>
            <person name="Chen K."/>
        </authorList>
    </citation>
    <scope>NUCLEOTIDE SEQUENCE [LARGE SCALE GENOMIC DNA]</scope>
    <source>
        <strain evidence="2">01-14</strain>
        <tissue evidence="2">Leaf</tissue>
    </source>
</reference>
<dbReference type="AlphaFoldDB" id="A0AAP0QCV6"/>
<dbReference type="EMBL" id="JBCGBO010000024">
    <property type="protein sequence ID" value="KAK9182871.1"/>
    <property type="molecule type" value="Genomic_DNA"/>
</dbReference>
<feature type="region of interest" description="Disordered" evidence="1">
    <location>
        <begin position="102"/>
        <end position="132"/>
    </location>
</feature>
<dbReference type="Pfam" id="PF05553">
    <property type="entry name" value="DUF761"/>
    <property type="match status" value="1"/>
</dbReference>
<dbReference type="PANTHER" id="PTHR33098:SF3">
    <property type="entry name" value="COTTON FIBER PROTEIN"/>
    <property type="match status" value="1"/>
</dbReference>
<gene>
    <name evidence="2" type="ORF">WN944_026019</name>
</gene>
<name>A0AAP0QCV6_9ROSI</name>
<dbReference type="PANTHER" id="PTHR33098">
    <property type="entry name" value="COTTON FIBER (DUF761)"/>
    <property type="match status" value="1"/>
</dbReference>
<protein>
    <recommendedName>
        <fullName evidence="4">Cotton fiber protein</fullName>
    </recommendedName>
</protein>